<feature type="binding site" evidence="10">
    <location>
        <position position="62"/>
    </location>
    <ligand>
        <name>ATP</name>
        <dbReference type="ChEBI" id="CHEBI:30616"/>
    </ligand>
</feature>
<evidence type="ECO:0000256" key="8">
    <source>
        <dbReference type="ARBA" id="ARBA00047899"/>
    </source>
</evidence>
<keyword evidence="14" id="KW-1185">Reference proteome</keyword>
<dbReference type="Proteomes" id="UP000799776">
    <property type="component" value="Unassembled WGS sequence"/>
</dbReference>
<evidence type="ECO:0000313" key="13">
    <source>
        <dbReference type="EMBL" id="KAF2085697.1"/>
    </source>
</evidence>
<dbReference type="AlphaFoldDB" id="A0A9P4LV75"/>
<evidence type="ECO:0000256" key="7">
    <source>
        <dbReference type="ARBA" id="ARBA00022840"/>
    </source>
</evidence>
<keyword evidence="4" id="KW-0808">Transferase</keyword>
<dbReference type="PROSITE" id="PS00107">
    <property type="entry name" value="PROTEIN_KINASE_ATP"/>
    <property type="match status" value="1"/>
</dbReference>
<evidence type="ECO:0000256" key="4">
    <source>
        <dbReference type="ARBA" id="ARBA00022679"/>
    </source>
</evidence>
<evidence type="ECO:0000256" key="9">
    <source>
        <dbReference type="ARBA" id="ARBA00048679"/>
    </source>
</evidence>
<dbReference type="Gene3D" id="1.10.510.10">
    <property type="entry name" value="Transferase(Phosphotransferase) domain 1"/>
    <property type="match status" value="1"/>
</dbReference>
<proteinExistence type="inferred from homology"/>
<dbReference type="OrthoDB" id="248923at2759"/>
<dbReference type="InterPro" id="IPR011009">
    <property type="entry name" value="Kinase-like_dom_sf"/>
</dbReference>
<dbReference type="SUPFAM" id="SSF56112">
    <property type="entry name" value="Protein kinase-like (PK-like)"/>
    <property type="match status" value="1"/>
</dbReference>
<dbReference type="GO" id="GO:0005524">
    <property type="term" value="F:ATP binding"/>
    <property type="evidence" value="ECO:0007669"/>
    <property type="project" value="UniProtKB-UniRule"/>
</dbReference>
<feature type="domain" description="Protein kinase" evidence="12">
    <location>
        <begin position="33"/>
        <end position="305"/>
    </location>
</feature>
<sequence length="371" mass="41580">MANNKAKQAREAREVQKAIEDRANRLGIAPPPYDFLELIGKGNFGRVFRSKERSTGAIYALKIIEIDEADYQDGHQYREDNIKSFIKETQVLSKLTDSRAKNINHFYAAFSFHSQLWIVSEYCPGGSVRTLMRALPGQSAFNPVGLDEGEVKRIARELAVALEGVHAAGIIHRDIKCANILIREDGQVQLCDFGVAGVLEGEVDKRSTIIGTPHWMPPEMVKDEVGKGYGVEVDMWEYGCTVYEMATGAPPDSRSDMKSLRNRQQAPRLEEHKYSEELRDFVSFCLEPKPRDRPSATDVLRHPFIAGSELDYPTSDLAQMLERYAAWESRGGDRTSLWQGGGAPGLSPLMDPAADAEDWNFSTTVEFDIQF</sequence>
<comment type="catalytic activity">
    <reaction evidence="8">
        <text>L-threonyl-[protein] + ATP = O-phospho-L-threonyl-[protein] + ADP + H(+)</text>
        <dbReference type="Rhea" id="RHEA:46608"/>
        <dbReference type="Rhea" id="RHEA-COMP:11060"/>
        <dbReference type="Rhea" id="RHEA-COMP:11605"/>
        <dbReference type="ChEBI" id="CHEBI:15378"/>
        <dbReference type="ChEBI" id="CHEBI:30013"/>
        <dbReference type="ChEBI" id="CHEBI:30616"/>
        <dbReference type="ChEBI" id="CHEBI:61977"/>
        <dbReference type="ChEBI" id="CHEBI:456216"/>
        <dbReference type="EC" id="2.7.11.1"/>
    </reaction>
</comment>
<dbReference type="PROSITE" id="PS50011">
    <property type="entry name" value="PROTEIN_KINASE_DOM"/>
    <property type="match status" value="1"/>
</dbReference>
<dbReference type="Pfam" id="PF00069">
    <property type="entry name" value="Pkinase"/>
    <property type="match status" value="1"/>
</dbReference>
<name>A0A9P4LV75_9PEZI</name>
<dbReference type="InterPro" id="IPR008271">
    <property type="entry name" value="Ser/Thr_kinase_AS"/>
</dbReference>
<dbReference type="SMART" id="SM00220">
    <property type="entry name" value="S_TKc"/>
    <property type="match status" value="1"/>
</dbReference>
<evidence type="ECO:0000256" key="2">
    <source>
        <dbReference type="ARBA" id="ARBA00012513"/>
    </source>
</evidence>
<evidence type="ECO:0000256" key="6">
    <source>
        <dbReference type="ARBA" id="ARBA00022777"/>
    </source>
</evidence>
<dbReference type="GO" id="GO:0004674">
    <property type="term" value="F:protein serine/threonine kinase activity"/>
    <property type="evidence" value="ECO:0007669"/>
    <property type="project" value="UniProtKB-KW"/>
</dbReference>
<dbReference type="GO" id="GO:0005737">
    <property type="term" value="C:cytoplasm"/>
    <property type="evidence" value="ECO:0007669"/>
    <property type="project" value="TreeGrafter"/>
</dbReference>
<keyword evidence="5 10" id="KW-0547">Nucleotide-binding</keyword>
<evidence type="ECO:0000313" key="14">
    <source>
        <dbReference type="Proteomes" id="UP000799776"/>
    </source>
</evidence>
<evidence type="ECO:0000256" key="10">
    <source>
        <dbReference type="PROSITE-ProRule" id="PRU10141"/>
    </source>
</evidence>
<evidence type="ECO:0000256" key="11">
    <source>
        <dbReference type="RuleBase" id="RU000304"/>
    </source>
</evidence>
<reference evidence="13" key="1">
    <citation type="journal article" date="2020" name="Stud. Mycol.">
        <title>101 Dothideomycetes genomes: a test case for predicting lifestyles and emergence of pathogens.</title>
        <authorList>
            <person name="Haridas S."/>
            <person name="Albert R."/>
            <person name="Binder M."/>
            <person name="Bloem J."/>
            <person name="Labutti K."/>
            <person name="Salamov A."/>
            <person name="Andreopoulos B."/>
            <person name="Baker S."/>
            <person name="Barry K."/>
            <person name="Bills G."/>
            <person name="Bluhm B."/>
            <person name="Cannon C."/>
            <person name="Castanera R."/>
            <person name="Culley D."/>
            <person name="Daum C."/>
            <person name="Ezra D."/>
            <person name="Gonzalez J."/>
            <person name="Henrissat B."/>
            <person name="Kuo A."/>
            <person name="Liang C."/>
            <person name="Lipzen A."/>
            <person name="Lutzoni F."/>
            <person name="Magnuson J."/>
            <person name="Mondo S."/>
            <person name="Nolan M."/>
            <person name="Ohm R."/>
            <person name="Pangilinan J."/>
            <person name="Park H.-J."/>
            <person name="Ramirez L."/>
            <person name="Alfaro M."/>
            <person name="Sun H."/>
            <person name="Tritt A."/>
            <person name="Yoshinaga Y."/>
            <person name="Zwiers L.-H."/>
            <person name="Turgeon B."/>
            <person name="Goodwin S."/>
            <person name="Spatafora J."/>
            <person name="Crous P."/>
            <person name="Grigoriev I."/>
        </authorList>
    </citation>
    <scope>NUCLEOTIDE SEQUENCE</scope>
    <source>
        <strain evidence="13">CBS 121410</strain>
    </source>
</reference>
<dbReference type="InterPro" id="IPR050629">
    <property type="entry name" value="STE20/SPS1-PAK"/>
</dbReference>
<protein>
    <recommendedName>
        <fullName evidence="2">non-specific serine/threonine protein kinase</fullName>
        <ecNumber evidence="2">2.7.11.1</ecNumber>
    </recommendedName>
</protein>
<comment type="caution">
    <text evidence="13">The sequence shown here is derived from an EMBL/GenBank/DDBJ whole genome shotgun (WGS) entry which is preliminary data.</text>
</comment>
<dbReference type="PANTHER" id="PTHR48012:SF10">
    <property type="entry name" value="FI20177P1"/>
    <property type="match status" value="1"/>
</dbReference>
<dbReference type="EMBL" id="ML978729">
    <property type="protein sequence ID" value="KAF2085697.1"/>
    <property type="molecule type" value="Genomic_DNA"/>
</dbReference>
<comment type="similarity">
    <text evidence="1">Belongs to the protein kinase superfamily. STE Ser/Thr protein kinase family. STE20 subfamily.</text>
</comment>
<dbReference type="InterPro" id="IPR017441">
    <property type="entry name" value="Protein_kinase_ATP_BS"/>
</dbReference>
<gene>
    <name evidence="13" type="ORF">K490DRAFT_46162</name>
</gene>
<evidence type="ECO:0000256" key="3">
    <source>
        <dbReference type="ARBA" id="ARBA00022527"/>
    </source>
</evidence>
<accession>A0A9P4LV75</accession>
<feature type="non-terminal residue" evidence="13">
    <location>
        <position position="371"/>
    </location>
</feature>
<evidence type="ECO:0000256" key="5">
    <source>
        <dbReference type="ARBA" id="ARBA00022741"/>
    </source>
</evidence>
<dbReference type="EC" id="2.7.11.1" evidence="2"/>
<comment type="catalytic activity">
    <reaction evidence="9">
        <text>L-seryl-[protein] + ATP = O-phospho-L-seryl-[protein] + ADP + H(+)</text>
        <dbReference type="Rhea" id="RHEA:17989"/>
        <dbReference type="Rhea" id="RHEA-COMP:9863"/>
        <dbReference type="Rhea" id="RHEA-COMP:11604"/>
        <dbReference type="ChEBI" id="CHEBI:15378"/>
        <dbReference type="ChEBI" id="CHEBI:29999"/>
        <dbReference type="ChEBI" id="CHEBI:30616"/>
        <dbReference type="ChEBI" id="CHEBI:83421"/>
        <dbReference type="ChEBI" id="CHEBI:456216"/>
        <dbReference type="EC" id="2.7.11.1"/>
    </reaction>
</comment>
<dbReference type="InterPro" id="IPR000719">
    <property type="entry name" value="Prot_kinase_dom"/>
</dbReference>
<dbReference type="PROSITE" id="PS00108">
    <property type="entry name" value="PROTEIN_KINASE_ST"/>
    <property type="match status" value="1"/>
</dbReference>
<evidence type="ECO:0000259" key="12">
    <source>
        <dbReference type="PROSITE" id="PS50011"/>
    </source>
</evidence>
<keyword evidence="7 10" id="KW-0067">ATP-binding</keyword>
<organism evidence="13 14">
    <name type="scientific">Saccharata proteae CBS 121410</name>
    <dbReference type="NCBI Taxonomy" id="1314787"/>
    <lineage>
        <taxon>Eukaryota</taxon>
        <taxon>Fungi</taxon>
        <taxon>Dikarya</taxon>
        <taxon>Ascomycota</taxon>
        <taxon>Pezizomycotina</taxon>
        <taxon>Dothideomycetes</taxon>
        <taxon>Dothideomycetes incertae sedis</taxon>
        <taxon>Botryosphaeriales</taxon>
        <taxon>Saccharataceae</taxon>
        <taxon>Saccharata</taxon>
    </lineage>
</organism>
<keyword evidence="3 11" id="KW-0723">Serine/threonine-protein kinase</keyword>
<evidence type="ECO:0000256" key="1">
    <source>
        <dbReference type="ARBA" id="ARBA00008874"/>
    </source>
</evidence>
<keyword evidence="6 13" id="KW-0418">Kinase</keyword>
<dbReference type="PANTHER" id="PTHR48012">
    <property type="entry name" value="STERILE20-LIKE KINASE, ISOFORM B-RELATED"/>
    <property type="match status" value="1"/>
</dbReference>